<reference evidence="1 2" key="1">
    <citation type="submission" date="2019-10" db="EMBL/GenBank/DDBJ databases">
        <title>Glycomyces albidus sp. nov., a novel actinomycete isolated from rhizosphere soil of wheat (Triticum aestivum L.).</title>
        <authorList>
            <person name="Qian L."/>
        </authorList>
    </citation>
    <scope>NUCLEOTIDE SEQUENCE [LARGE SCALE GENOMIC DNA]</scope>
    <source>
        <strain evidence="1 2">NEAU-7082</strain>
    </source>
</reference>
<sequence length="106" mass="11957">MGSGYTVEPEELREHARFLDTLKERFDAVMNASAYIEQDDEAYGTLCGWISGCLEERHRTQDEITSYLAENFTIAANALRAVADGYETSDSESQTAFSELRDRMGM</sequence>
<dbReference type="RefSeq" id="WP_153026579.1">
    <property type="nucleotide sequence ID" value="NZ_WIAO01000024.1"/>
</dbReference>
<dbReference type="Proteomes" id="UP000477750">
    <property type="component" value="Unassembled WGS sequence"/>
</dbReference>
<name>A0A6L5GCY9_9ACTN</name>
<proteinExistence type="predicted"/>
<accession>A0A6L5GCY9</accession>
<evidence type="ECO:0000313" key="1">
    <source>
        <dbReference type="EMBL" id="MQM27441.1"/>
    </source>
</evidence>
<comment type="caution">
    <text evidence="1">The sequence shown here is derived from an EMBL/GenBank/DDBJ whole genome shotgun (WGS) entry which is preliminary data.</text>
</comment>
<dbReference type="Pfam" id="PF10824">
    <property type="entry name" value="T7SS_ESX_EspC"/>
    <property type="match status" value="1"/>
</dbReference>
<protein>
    <recommendedName>
        <fullName evidence="3">PE domain-containing protein</fullName>
    </recommendedName>
</protein>
<dbReference type="InterPro" id="IPR022536">
    <property type="entry name" value="EspC"/>
</dbReference>
<gene>
    <name evidence="1" type="ORF">GFD30_17950</name>
</gene>
<evidence type="ECO:0008006" key="3">
    <source>
        <dbReference type="Google" id="ProtNLM"/>
    </source>
</evidence>
<dbReference type="GO" id="GO:0009306">
    <property type="term" value="P:protein secretion"/>
    <property type="evidence" value="ECO:0007669"/>
    <property type="project" value="InterPro"/>
</dbReference>
<keyword evidence="2" id="KW-1185">Reference proteome</keyword>
<organism evidence="1 2">
    <name type="scientific">Glycomyces albidus</name>
    <dbReference type="NCBI Taxonomy" id="2656774"/>
    <lineage>
        <taxon>Bacteria</taxon>
        <taxon>Bacillati</taxon>
        <taxon>Actinomycetota</taxon>
        <taxon>Actinomycetes</taxon>
        <taxon>Glycomycetales</taxon>
        <taxon>Glycomycetaceae</taxon>
        <taxon>Glycomyces</taxon>
    </lineage>
</organism>
<dbReference type="AlphaFoldDB" id="A0A6L5GCY9"/>
<dbReference type="EMBL" id="WIAO01000024">
    <property type="protein sequence ID" value="MQM27441.1"/>
    <property type="molecule type" value="Genomic_DNA"/>
</dbReference>
<evidence type="ECO:0000313" key="2">
    <source>
        <dbReference type="Proteomes" id="UP000477750"/>
    </source>
</evidence>